<name>A0A7J9JRY5_9ROSI</name>
<keyword evidence="5" id="KW-0472">Membrane</keyword>
<dbReference type="GO" id="GO:0046872">
    <property type="term" value="F:metal ion binding"/>
    <property type="evidence" value="ECO:0007669"/>
    <property type="project" value="UniProtKB-KW"/>
</dbReference>
<dbReference type="AlphaFoldDB" id="A0A7J9JRY5"/>
<evidence type="ECO:0000256" key="4">
    <source>
        <dbReference type="ARBA" id="ARBA00023014"/>
    </source>
</evidence>
<reference evidence="7 8" key="1">
    <citation type="journal article" date="2019" name="Genome Biol. Evol.">
        <title>Insights into the evolution of the New World diploid cottons (Gossypium, subgenus Houzingenia) based on genome sequencing.</title>
        <authorList>
            <person name="Grover C.E."/>
            <person name="Arick M.A. 2nd"/>
            <person name="Thrash A."/>
            <person name="Conover J.L."/>
            <person name="Sanders W.S."/>
            <person name="Peterson D.G."/>
            <person name="Frelichowski J.E."/>
            <person name="Scheffler J.A."/>
            <person name="Scheffler B.E."/>
            <person name="Wendel J.F."/>
        </authorList>
    </citation>
    <scope>NUCLEOTIDE SEQUENCE [LARGE SCALE GENOMIC DNA]</scope>
    <source>
        <strain evidence="7">6</strain>
        <tissue evidence="7">Leaf</tissue>
    </source>
</reference>
<keyword evidence="2" id="KW-0479">Metal-binding</keyword>
<dbReference type="GO" id="GO:0031591">
    <property type="term" value="P:wybutosine biosynthetic process"/>
    <property type="evidence" value="ECO:0007669"/>
    <property type="project" value="TreeGrafter"/>
</dbReference>
<evidence type="ECO:0000256" key="3">
    <source>
        <dbReference type="ARBA" id="ARBA00023004"/>
    </source>
</evidence>
<comment type="caution">
    <text evidence="7">The sequence shown here is derived from an EMBL/GenBank/DDBJ whole genome shotgun (WGS) entry which is preliminary data.</text>
</comment>
<keyword evidence="5" id="KW-1133">Transmembrane helix</keyword>
<evidence type="ECO:0000259" key="6">
    <source>
        <dbReference type="Pfam" id="PF04055"/>
    </source>
</evidence>
<evidence type="ECO:0000256" key="5">
    <source>
        <dbReference type="SAM" id="Phobius"/>
    </source>
</evidence>
<dbReference type="PANTHER" id="PTHR13930:SF0">
    <property type="entry name" value="S-ADENOSYL-L-METHIONINE-DEPENDENT TRNA 4-DEMETHYLWYOSINE SYNTHASE TYW1-RELATED"/>
    <property type="match status" value="1"/>
</dbReference>
<keyword evidence="3" id="KW-0408">Iron</keyword>
<dbReference type="Proteomes" id="UP000593575">
    <property type="component" value="Unassembled WGS sequence"/>
</dbReference>
<keyword evidence="8" id="KW-1185">Reference proteome</keyword>
<evidence type="ECO:0000256" key="1">
    <source>
        <dbReference type="ARBA" id="ARBA00022691"/>
    </source>
</evidence>
<evidence type="ECO:0000256" key="2">
    <source>
        <dbReference type="ARBA" id="ARBA00022723"/>
    </source>
</evidence>
<evidence type="ECO:0000313" key="7">
    <source>
        <dbReference type="EMBL" id="MBA0836932.1"/>
    </source>
</evidence>
<accession>A0A7J9JRY5</accession>
<dbReference type="PANTHER" id="PTHR13930">
    <property type="entry name" value="S-ADENOSYL-L-METHIONINE-DEPENDENT TRNA 4-DEMETHYLWYOSINE SYNTHASE"/>
    <property type="match status" value="1"/>
</dbReference>
<sequence length="297" mass="33947">MDDPLEIFNTAADLHTEMINQMKGVPGVTQERLVEGLSARYCALSLVGEPIMYLEISMFLDELQKRRISTLLVTNVQFPERNENGEAFNQLYVSVDAATKDSSKAIDRPLFGDFWERFIDSLTALKEKQQQTVYRLTVVKGWNREDVDVKSIGKPSFVEIKTYCGSEVFSEALSLKSEGEYEGLCEHAHSCSVLSKTRKFKVNVLLYTWLVTASVSSFGVYLESSFFLGFKRRFSLMVQVASGRPFNSEDYMALTPSWAIYGAEESRYYPNQSWYRKKVTSKVKKLSNSELYQYRAA</sequence>
<feature type="domain" description="Radical SAM core" evidence="6">
    <location>
        <begin position="46"/>
        <end position="147"/>
    </location>
</feature>
<organism evidence="7 8">
    <name type="scientific">Gossypium armourianum</name>
    <dbReference type="NCBI Taxonomy" id="34283"/>
    <lineage>
        <taxon>Eukaryota</taxon>
        <taxon>Viridiplantae</taxon>
        <taxon>Streptophyta</taxon>
        <taxon>Embryophyta</taxon>
        <taxon>Tracheophyta</taxon>
        <taxon>Spermatophyta</taxon>
        <taxon>Magnoliopsida</taxon>
        <taxon>eudicotyledons</taxon>
        <taxon>Gunneridae</taxon>
        <taxon>Pentapetalae</taxon>
        <taxon>rosids</taxon>
        <taxon>malvids</taxon>
        <taxon>Malvales</taxon>
        <taxon>Malvaceae</taxon>
        <taxon>Malvoideae</taxon>
        <taxon>Gossypium</taxon>
    </lineage>
</organism>
<keyword evidence="1" id="KW-0949">S-adenosyl-L-methionine</keyword>
<dbReference type="GO" id="GO:0051539">
    <property type="term" value="F:4 iron, 4 sulfur cluster binding"/>
    <property type="evidence" value="ECO:0007669"/>
    <property type="project" value="InterPro"/>
</dbReference>
<gene>
    <name evidence="7" type="ORF">Goarm_009121</name>
</gene>
<dbReference type="Pfam" id="PF04055">
    <property type="entry name" value="Radical_SAM"/>
    <property type="match status" value="1"/>
</dbReference>
<keyword evidence="4" id="KW-0411">Iron-sulfur</keyword>
<dbReference type="Gene3D" id="3.20.20.70">
    <property type="entry name" value="Aldolase class I"/>
    <property type="match status" value="1"/>
</dbReference>
<protein>
    <recommendedName>
        <fullName evidence="6">Radical SAM core domain-containing protein</fullName>
    </recommendedName>
</protein>
<dbReference type="InterPro" id="IPR034556">
    <property type="entry name" value="tRNA_wybutosine-synthase"/>
</dbReference>
<dbReference type="InterPro" id="IPR007197">
    <property type="entry name" value="rSAM"/>
</dbReference>
<keyword evidence="5" id="KW-0812">Transmembrane</keyword>
<dbReference type="InterPro" id="IPR013785">
    <property type="entry name" value="Aldolase_TIM"/>
</dbReference>
<dbReference type="EMBL" id="JABFAE010000009">
    <property type="protein sequence ID" value="MBA0836932.1"/>
    <property type="molecule type" value="Genomic_DNA"/>
</dbReference>
<feature type="transmembrane region" description="Helical" evidence="5">
    <location>
        <begin position="204"/>
        <end position="230"/>
    </location>
</feature>
<evidence type="ECO:0000313" key="8">
    <source>
        <dbReference type="Proteomes" id="UP000593575"/>
    </source>
</evidence>
<dbReference type="GO" id="GO:0003824">
    <property type="term" value="F:catalytic activity"/>
    <property type="evidence" value="ECO:0007669"/>
    <property type="project" value="InterPro"/>
</dbReference>
<proteinExistence type="predicted"/>